<reference evidence="7" key="1">
    <citation type="submission" date="2023-08" db="EMBL/GenBank/DDBJ databases">
        <authorList>
            <person name="Chen Y."/>
            <person name="Shah S."/>
            <person name="Dougan E. K."/>
            <person name="Thang M."/>
            <person name="Chan C."/>
        </authorList>
    </citation>
    <scope>NUCLEOTIDE SEQUENCE</scope>
</reference>
<feature type="domain" description="Poly A polymerase head" evidence="6">
    <location>
        <begin position="257"/>
        <end position="403"/>
    </location>
</feature>
<keyword evidence="3 4" id="KW-0694">RNA-binding</keyword>
<evidence type="ECO:0000256" key="1">
    <source>
        <dbReference type="ARBA" id="ARBA00007265"/>
    </source>
</evidence>
<organism evidence="7 8">
    <name type="scientific">Effrenium voratum</name>
    <dbReference type="NCBI Taxonomy" id="2562239"/>
    <lineage>
        <taxon>Eukaryota</taxon>
        <taxon>Sar</taxon>
        <taxon>Alveolata</taxon>
        <taxon>Dinophyceae</taxon>
        <taxon>Suessiales</taxon>
        <taxon>Symbiodiniaceae</taxon>
        <taxon>Effrenium</taxon>
    </lineage>
</organism>
<dbReference type="PANTHER" id="PTHR13734:SF5">
    <property type="entry name" value="CCA TRNA NUCLEOTIDYLTRANSFERASE, MITOCHONDRIAL"/>
    <property type="match status" value="1"/>
</dbReference>
<comment type="caution">
    <text evidence="7">The sequence shown here is derived from an EMBL/GenBank/DDBJ whole genome shotgun (WGS) entry which is preliminary data.</text>
</comment>
<feature type="region of interest" description="Disordered" evidence="5">
    <location>
        <begin position="113"/>
        <end position="140"/>
    </location>
</feature>
<feature type="region of interest" description="Disordered" evidence="5">
    <location>
        <begin position="67"/>
        <end position="99"/>
    </location>
</feature>
<accession>A0AA36IP32</accession>
<comment type="similarity">
    <text evidence="1 4">Belongs to the tRNA nucleotidyltransferase/poly(A) polymerase family.</text>
</comment>
<feature type="compositionally biased region" description="Basic and acidic residues" evidence="5">
    <location>
        <begin position="124"/>
        <end position="140"/>
    </location>
</feature>
<evidence type="ECO:0000256" key="3">
    <source>
        <dbReference type="ARBA" id="ARBA00022884"/>
    </source>
</evidence>
<evidence type="ECO:0000313" key="8">
    <source>
        <dbReference type="Proteomes" id="UP001178507"/>
    </source>
</evidence>
<dbReference type="GO" id="GO:0001680">
    <property type="term" value="P:tRNA 3'-terminal CCA addition"/>
    <property type="evidence" value="ECO:0007669"/>
    <property type="project" value="TreeGrafter"/>
</dbReference>
<sequence length="590" mass="66152">MERFTPTPDLRKGRRKISKTRQVRDLSVLPPWMRRELMSDEDYVVNPGRSDWDMMCWLQPVRYGNRTATETPERMGQALSRKGSRSNRPTPSPSEEDPVLLVQRACRALVEEYGDKQEEDDEKRDDARETKERPLSPEKHDKVLEILQKDSLLKEPLERVLEEDEEAGGTRPGHDFVFIAVCCFNRQESLYLAGCFSIACWAYCGDHRFIFSMWVPKKRTSPPGAPLLRCLMARLPAALWGSVEGPLRLLQTMGQVRVTGGWLRDKMLETQGINPDANARWQRLQGLTGHPAGDIDLVVAGQSITDFFALCQEDSFRGLLRKPPLLVPASAAGRAATVKLLLPEASIDITSLEDRAPGRPLEGALEEDWGHRDATFNAMYLEASEEVADPAGGLCDLAAGLVRSPHPGGPKASFEEDPVRLLRLMRFSSRYGFELHEDIRNSAAFTEEQGSSGRVLNELKKALLLHNQPWRFLQLCGDCEVQAALFGPWPGPWPRAVNNVARLGTLLLHGLAEGHVTARSARFRGRIPGGLVPALMRPDWRKLGVWENDWVELLLAALCWRHSAEDVRRLAGRLQLSQTMCPAPGCILAR</sequence>
<dbReference type="SUPFAM" id="SSF81301">
    <property type="entry name" value="Nucleotidyltransferase"/>
    <property type="match status" value="1"/>
</dbReference>
<keyword evidence="8" id="KW-1185">Reference proteome</keyword>
<dbReference type="Proteomes" id="UP001178507">
    <property type="component" value="Unassembled WGS sequence"/>
</dbReference>
<evidence type="ECO:0000313" key="7">
    <source>
        <dbReference type="EMBL" id="CAJ1390978.1"/>
    </source>
</evidence>
<dbReference type="Pfam" id="PF01743">
    <property type="entry name" value="PolyA_pol"/>
    <property type="match status" value="1"/>
</dbReference>
<proteinExistence type="inferred from homology"/>
<dbReference type="SUPFAM" id="SSF81891">
    <property type="entry name" value="Poly A polymerase C-terminal region-like"/>
    <property type="match status" value="1"/>
</dbReference>
<dbReference type="InterPro" id="IPR043519">
    <property type="entry name" value="NT_sf"/>
</dbReference>
<evidence type="ECO:0000256" key="5">
    <source>
        <dbReference type="SAM" id="MobiDB-lite"/>
    </source>
</evidence>
<evidence type="ECO:0000259" key="6">
    <source>
        <dbReference type="Pfam" id="PF01743"/>
    </source>
</evidence>
<dbReference type="Gene3D" id="1.10.3090.10">
    <property type="entry name" value="cca-adding enzyme, domain 2"/>
    <property type="match status" value="1"/>
</dbReference>
<dbReference type="Gene3D" id="3.30.460.10">
    <property type="entry name" value="Beta Polymerase, domain 2"/>
    <property type="match status" value="1"/>
</dbReference>
<dbReference type="InterPro" id="IPR002646">
    <property type="entry name" value="PolA_pol_head_dom"/>
</dbReference>
<dbReference type="AlphaFoldDB" id="A0AA36IP32"/>
<keyword evidence="2 4" id="KW-0808">Transferase</keyword>
<gene>
    <name evidence="7" type="ORF">EVOR1521_LOCUS16256</name>
</gene>
<evidence type="ECO:0000256" key="2">
    <source>
        <dbReference type="ARBA" id="ARBA00022679"/>
    </source>
</evidence>
<dbReference type="EMBL" id="CAUJNA010002190">
    <property type="protein sequence ID" value="CAJ1390978.1"/>
    <property type="molecule type" value="Genomic_DNA"/>
</dbReference>
<dbReference type="GO" id="GO:0003723">
    <property type="term" value="F:RNA binding"/>
    <property type="evidence" value="ECO:0007669"/>
    <property type="project" value="UniProtKB-KW"/>
</dbReference>
<name>A0AA36IP32_9DINO</name>
<evidence type="ECO:0000256" key="4">
    <source>
        <dbReference type="RuleBase" id="RU003953"/>
    </source>
</evidence>
<protein>
    <recommendedName>
        <fullName evidence="6">Poly A polymerase head domain-containing protein</fullName>
    </recommendedName>
</protein>
<dbReference type="PANTHER" id="PTHR13734">
    <property type="entry name" value="TRNA-NUCLEOTIDYLTRANSFERASE"/>
    <property type="match status" value="1"/>
</dbReference>
<dbReference type="GO" id="GO:0016779">
    <property type="term" value="F:nucleotidyltransferase activity"/>
    <property type="evidence" value="ECO:0007669"/>
    <property type="project" value="InterPro"/>
</dbReference>